<proteinExistence type="predicted"/>
<dbReference type="EMBL" id="MLFT02000006">
    <property type="protein sequence ID" value="PHT45086.1"/>
    <property type="molecule type" value="Genomic_DNA"/>
</dbReference>
<gene>
    <name evidence="2" type="ORF">CQW23_14244</name>
</gene>
<dbReference type="Proteomes" id="UP000224567">
    <property type="component" value="Unassembled WGS sequence"/>
</dbReference>
<reference evidence="2 3" key="1">
    <citation type="journal article" date="2017" name="Genome Biol.">
        <title>New reference genome sequences of hot pepper reveal the massive evolution of plant disease-resistance genes by retroduplication.</title>
        <authorList>
            <person name="Kim S."/>
            <person name="Park J."/>
            <person name="Yeom S.I."/>
            <person name="Kim Y.M."/>
            <person name="Seo E."/>
            <person name="Kim K.T."/>
            <person name="Kim M.S."/>
            <person name="Lee J.M."/>
            <person name="Cheong K."/>
            <person name="Shin H.S."/>
            <person name="Kim S.B."/>
            <person name="Han K."/>
            <person name="Lee J."/>
            <person name="Park M."/>
            <person name="Lee H.A."/>
            <person name="Lee H.Y."/>
            <person name="Lee Y."/>
            <person name="Oh S."/>
            <person name="Lee J.H."/>
            <person name="Choi E."/>
            <person name="Choi E."/>
            <person name="Lee S.E."/>
            <person name="Jeon J."/>
            <person name="Kim H."/>
            <person name="Choi G."/>
            <person name="Song H."/>
            <person name="Lee J."/>
            <person name="Lee S.C."/>
            <person name="Kwon J.K."/>
            <person name="Lee H.Y."/>
            <person name="Koo N."/>
            <person name="Hong Y."/>
            <person name="Kim R.W."/>
            <person name="Kang W.H."/>
            <person name="Huh J.H."/>
            <person name="Kang B.C."/>
            <person name="Yang T.J."/>
            <person name="Lee Y.H."/>
            <person name="Bennetzen J.L."/>
            <person name="Choi D."/>
        </authorList>
    </citation>
    <scope>NUCLEOTIDE SEQUENCE [LARGE SCALE GENOMIC DNA]</scope>
    <source>
        <strain evidence="3">cv. PBC81</strain>
    </source>
</reference>
<comment type="caution">
    <text evidence="2">The sequence shown here is derived from an EMBL/GenBank/DDBJ whole genome shotgun (WGS) entry which is preliminary data.</text>
</comment>
<accession>A0A2G2WIL2</accession>
<reference evidence="3" key="2">
    <citation type="journal article" date="2017" name="J. Anim. Genet.">
        <title>Multiple reference genome sequences of hot pepper reveal the massive evolution of plant disease resistance genes by retroduplication.</title>
        <authorList>
            <person name="Kim S."/>
            <person name="Park J."/>
            <person name="Yeom S.-I."/>
            <person name="Kim Y.-M."/>
            <person name="Seo E."/>
            <person name="Kim K.-T."/>
            <person name="Kim M.-S."/>
            <person name="Lee J.M."/>
            <person name="Cheong K."/>
            <person name="Shin H.-S."/>
            <person name="Kim S.-B."/>
            <person name="Han K."/>
            <person name="Lee J."/>
            <person name="Park M."/>
            <person name="Lee H.-A."/>
            <person name="Lee H.-Y."/>
            <person name="Lee Y."/>
            <person name="Oh S."/>
            <person name="Lee J.H."/>
            <person name="Choi E."/>
            <person name="Choi E."/>
            <person name="Lee S.E."/>
            <person name="Jeon J."/>
            <person name="Kim H."/>
            <person name="Choi G."/>
            <person name="Song H."/>
            <person name="Lee J."/>
            <person name="Lee S.-C."/>
            <person name="Kwon J.-K."/>
            <person name="Lee H.-Y."/>
            <person name="Koo N."/>
            <person name="Hong Y."/>
            <person name="Kim R.W."/>
            <person name="Kang W.-H."/>
            <person name="Huh J.H."/>
            <person name="Kang B.-C."/>
            <person name="Yang T.-J."/>
            <person name="Lee Y.-H."/>
            <person name="Bennetzen J.L."/>
            <person name="Choi D."/>
        </authorList>
    </citation>
    <scope>NUCLEOTIDE SEQUENCE [LARGE SCALE GENOMIC DNA]</scope>
    <source>
        <strain evidence="3">cv. PBC81</strain>
    </source>
</reference>
<feature type="compositionally biased region" description="Basic and acidic residues" evidence="1">
    <location>
        <begin position="1"/>
        <end position="10"/>
    </location>
</feature>
<name>A0A2G2WIL2_CAPBA</name>
<evidence type="ECO:0000313" key="3">
    <source>
        <dbReference type="Proteomes" id="UP000224567"/>
    </source>
</evidence>
<feature type="region of interest" description="Disordered" evidence="1">
    <location>
        <begin position="93"/>
        <end position="115"/>
    </location>
</feature>
<protein>
    <submittedName>
        <fullName evidence="2">Uncharacterized protein</fullName>
    </submittedName>
</protein>
<evidence type="ECO:0000256" key="1">
    <source>
        <dbReference type="SAM" id="MobiDB-lite"/>
    </source>
</evidence>
<keyword evidence="3" id="KW-1185">Reference proteome</keyword>
<feature type="region of interest" description="Disordered" evidence="1">
    <location>
        <begin position="1"/>
        <end position="20"/>
    </location>
</feature>
<organism evidence="2 3">
    <name type="scientific">Capsicum baccatum</name>
    <name type="common">Peruvian pepper</name>
    <dbReference type="NCBI Taxonomy" id="33114"/>
    <lineage>
        <taxon>Eukaryota</taxon>
        <taxon>Viridiplantae</taxon>
        <taxon>Streptophyta</taxon>
        <taxon>Embryophyta</taxon>
        <taxon>Tracheophyta</taxon>
        <taxon>Spermatophyta</taxon>
        <taxon>Magnoliopsida</taxon>
        <taxon>eudicotyledons</taxon>
        <taxon>Gunneridae</taxon>
        <taxon>Pentapetalae</taxon>
        <taxon>asterids</taxon>
        <taxon>lamiids</taxon>
        <taxon>Solanales</taxon>
        <taxon>Solanaceae</taxon>
        <taxon>Solanoideae</taxon>
        <taxon>Capsiceae</taxon>
        <taxon>Capsicum</taxon>
    </lineage>
</organism>
<dbReference type="AlphaFoldDB" id="A0A2G2WIL2"/>
<dbReference type="OrthoDB" id="1306342at2759"/>
<evidence type="ECO:0000313" key="2">
    <source>
        <dbReference type="EMBL" id="PHT45086.1"/>
    </source>
</evidence>
<sequence length="146" mass="16891">MVRSTDRRASDGLSSKPPRLSSQLQISDMGYLVVLRGHEHHVAFWVPDSRCYNKCEITYHYAKDCKVKNKNKNLNIDEEMKQSLCKILLNSSLENSNPDQSDEEELSADEGLRDLQNEDYMSSEDECLPYYIGQPCDNKDEDDFFL</sequence>